<feature type="compositionally biased region" description="Basic and acidic residues" evidence="1">
    <location>
        <begin position="592"/>
        <end position="603"/>
    </location>
</feature>
<comment type="caution">
    <text evidence="3">The sequence shown here is derived from an EMBL/GenBank/DDBJ whole genome shotgun (WGS) entry which is preliminary data.</text>
</comment>
<accession>A0A2S4VKW7</accession>
<protein>
    <submittedName>
        <fullName evidence="3">Uncharacterized protein</fullName>
    </submittedName>
</protein>
<feature type="signal peptide" evidence="2">
    <location>
        <begin position="1"/>
        <end position="31"/>
    </location>
</feature>
<feature type="non-terminal residue" evidence="3">
    <location>
        <position position="1"/>
    </location>
</feature>
<dbReference type="EMBL" id="PKSL01000049">
    <property type="protein sequence ID" value="POW10088.1"/>
    <property type="molecule type" value="Genomic_DNA"/>
</dbReference>
<feature type="region of interest" description="Disordered" evidence="1">
    <location>
        <begin position="310"/>
        <end position="603"/>
    </location>
</feature>
<evidence type="ECO:0000256" key="1">
    <source>
        <dbReference type="SAM" id="MobiDB-lite"/>
    </source>
</evidence>
<feature type="compositionally biased region" description="Polar residues" evidence="1">
    <location>
        <begin position="447"/>
        <end position="470"/>
    </location>
</feature>
<feature type="chain" id="PRO_5015466228" evidence="2">
    <location>
        <begin position="32"/>
        <end position="603"/>
    </location>
</feature>
<feature type="compositionally biased region" description="Polar residues" evidence="1">
    <location>
        <begin position="514"/>
        <end position="524"/>
    </location>
</feature>
<evidence type="ECO:0000256" key="2">
    <source>
        <dbReference type="SAM" id="SignalP"/>
    </source>
</evidence>
<feature type="compositionally biased region" description="Basic and acidic residues" evidence="1">
    <location>
        <begin position="371"/>
        <end position="384"/>
    </location>
</feature>
<gene>
    <name evidence="3" type="ORF">PSTT_06371</name>
</gene>
<evidence type="ECO:0000313" key="3">
    <source>
        <dbReference type="EMBL" id="POW10088.1"/>
    </source>
</evidence>
<sequence>AIRVPATSSSRYPPTMRYTLMFFWAVASSLAIQSQRASGQSLLPRQAVQTQTTEVSEEVHIATSFTQVTETYSSISSYFVETSQTLYSQTTTIQEAAYTLTQFQERLYTAVEAISGGCNCPLDGLDTETIQTTIVTWFTQLQYMVQIIQQRYPRRYQSYFGSTFTQISTHLQVALGVAYASGVDIDHIVSGAVKQANINPTILSSVHIQTSSFTQISKSVTSQTGIFANATAPVGLRFPKRLGEVLRAQNTTSRHVGDSNGINGLPKHRPSSQQDSICLKVASARTMYRLFHVNLTTPIAAVPNLPTGGSSNSTLPVGSGARPVDGSDNHGPAWDRKHHRPTTPITAVPNPLGGGSSNSTLPVGSSPRPVDGSDNRGPAWDRKPVNPTTPIAAVPNSPAGESSKSPFPVDDHRFPPGSGASPISTPATGDSKPGHQFPGNWNHFPNLPTSDGKPTSSGAIGNPIHTTFPNETPGGGASPSVRNGEQGVKPEPTYNRIPETNPFPSARKPDSTHSENPVQASSPWSAPRPSLPSFNGFEGKPHHGALVESPGNNVPARSSNDATNPGQAPPRPPTAAPLTPPPGTPSGSAPEPGHKGHHKDDQN</sequence>
<keyword evidence="4" id="KW-1185">Reference proteome</keyword>
<organism evidence="3 4">
    <name type="scientific">Puccinia striiformis</name>
    <dbReference type="NCBI Taxonomy" id="27350"/>
    <lineage>
        <taxon>Eukaryota</taxon>
        <taxon>Fungi</taxon>
        <taxon>Dikarya</taxon>
        <taxon>Basidiomycota</taxon>
        <taxon>Pucciniomycotina</taxon>
        <taxon>Pucciniomycetes</taxon>
        <taxon>Pucciniales</taxon>
        <taxon>Pucciniaceae</taxon>
        <taxon>Puccinia</taxon>
    </lineage>
</organism>
<feature type="region of interest" description="Disordered" evidence="1">
    <location>
        <begin position="250"/>
        <end position="274"/>
    </location>
</feature>
<keyword evidence="2" id="KW-0732">Signal</keyword>
<reference evidence="3" key="1">
    <citation type="submission" date="2017-12" db="EMBL/GenBank/DDBJ databases">
        <title>Gene loss provides genomic basis for host adaptation in cereal stripe rust fungi.</title>
        <authorList>
            <person name="Xia C."/>
        </authorList>
    </citation>
    <scope>NUCLEOTIDE SEQUENCE [LARGE SCALE GENOMIC DNA]</scope>
    <source>
        <strain evidence="3">93-210</strain>
    </source>
</reference>
<dbReference type="AlphaFoldDB" id="A0A2S4VKW7"/>
<feature type="compositionally biased region" description="Polar residues" evidence="1">
    <location>
        <begin position="550"/>
        <end position="561"/>
    </location>
</feature>
<dbReference type="VEuPathDB" id="FungiDB:PSHT_13703"/>
<evidence type="ECO:0000313" key="4">
    <source>
        <dbReference type="Proteomes" id="UP000239156"/>
    </source>
</evidence>
<proteinExistence type="predicted"/>
<name>A0A2S4VKW7_9BASI</name>
<dbReference type="VEuPathDB" id="FungiDB:PSTT_06371"/>
<dbReference type="Proteomes" id="UP000239156">
    <property type="component" value="Unassembled WGS sequence"/>
</dbReference>
<feature type="compositionally biased region" description="Pro residues" evidence="1">
    <location>
        <begin position="567"/>
        <end position="584"/>
    </location>
</feature>